<evidence type="ECO:0000313" key="3">
    <source>
        <dbReference type="Proteomes" id="UP000009881"/>
    </source>
</evidence>
<dbReference type="Proteomes" id="UP000009881">
    <property type="component" value="Unassembled WGS sequence"/>
</dbReference>
<feature type="compositionally biased region" description="Low complexity" evidence="1">
    <location>
        <begin position="14"/>
        <end position="23"/>
    </location>
</feature>
<gene>
    <name evidence="2" type="ORF">C882_4580</name>
</gene>
<keyword evidence="3" id="KW-1185">Reference proteome</keyword>
<evidence type="ECO:0000313" key="2">
    <source>
        <dbReference type="EMBL" id="EKV30180.1"/>
    </source>
</evidence>
<proteinExistence type="predicted"/>
<dbReference type="AlphaFoldDB" id="K9GW55"/>
<name>K9GW55_9PROT</name>
<reference evidence="2 3" key="1">
    <citation type="journal article" date="2013" name="Genome Announc.">
        <title>Draft Genome Sequence of an Alphaproteobacterium, Caenispirillum salinarum AK4(T), Isolated from a Solar Saltern.</title>
        <authorList>
            <person name="Khatri I."/>
            <person name="Singh A."/>
            <person name="Korpole S."/>
            <person name="Pinnaka A.K."/>
            <person name="Subramanian S."/>
        </authorList>
    </citation>
    <scope>NUCLEOTIDE SEQUENCE [LARGE SCALE GENOMIC DNA]</scope>
    <source>
        <strain evidence="2 3">AK4</strain>
    </source>
</reference>
<accession>K9GW55</accession>
<dbReference type="STRING" id="1238182.C882_4580"/>
<comment type="caution">
    <text evidence="2">The sequence shown here is derived from an EMBL/GenBank/DDBJ whole genome shotgun (WGS) entry which is preliminary data.</text>
</comment>
<feature type="region of interest" description="Disordered" evidence="1">
    <location>
        <begin position="1"/>
        <end position="25"/>
    </location>
</feature>
<protein>
    <submittedName>
        <fullName evidence="2">Uncharacterized protein</fullName>
    </submittedName>
</protein>
<feature type="region of interest" description="Disordered" evidence="1">
    <location>
        <begin position="93"/>
        <end position="133"/>
    </location>
</feature>
<sequence>MAPGSPPPLHRRPAAGGSRAAPAARRRRIVRCRMIPGMMACVMKAAVRRCRVGAARTESRAAGGRIVLIHWGGRREVVLARHDVPRIIRQRQMVRTPGPHPVPTIAEHRRGNSPRPAQLLAHKTCTSPSEGSG</sequence>
<organism evidence="2 3">
    <name type="scientific">Caenispirillum salinarum AK4</name>
    <dbReference type="NCBI Taxonomy" id="1238182"/>
    <lineage>
        <taxon>Bacteria</taxon>
        <taxon>Pseudomonadati</taxon>
        <taxon>Pseudomonadota</taxon>
        <taxon>Alphaproteobacteria</taxon>
        <taxon>Rhodospirillales</taxon>
        <taxon>Novispirillaceae</taxon>
        <taxon>Caenispirillum</taxon>
    </lineage>
</organism>
<evidence type="ECO:0000256" key="1">
    <source>
        <dbReference type="SAM" id="MobiDB-lite"/>
    </source>
</evidence>
<feature type="compositionally biased region" description="Polar residues" evidence="1">
    <location>
        <begin position="124"/>
        <end position="133"/>
    </location>
</feature>
<dbReference type="EMBL" id="ANHY01000009">
    <property type="protein sequence ID" value="EKV30180.1"/>
    <property type="molecule type" value="Genomic_DNA"/>
</dbReference>